<comment type="caution">
    <text evidence="2">The sequence shown here is derived from an EMBL/GenBank/DDBJ whole genome shotgun (WGS) entry which is preliminary data.</text>
</comment>
<dbReference type="Proteomes" id="UP000470772">
    <property type="component" value="Unassembled WGS sequence"/>
</dbReference>
<feature type="compositionally biased region" description="Basic and acidic residues" evidence="1">
    <location>
        <begin position="1"/>
        <end position="18"/>
    </location>
</feature>
<reference evidence="2 3" key="1">
    <citation type="submission" date="2019-10" db="EMBL/GenBank/DDBJ databases">
        <title>Sequencing and Assembly of Multiple Reported Metal-Biooxidizing Members of the Extremely Thermoacidophilic Archaeal Family Sulfolobaceae.</title>
        <authorList>
            <person name="Counts J.A."/>
            <person name="Kelly R.M."/>
        </authorList>
    </citation>
    <scope>NUCLEOTIDE SEQUENCE [LARGE SCALE GENOMIC DNA]</scope>
    <source>
        <strain evidence="2 3">DSM 6482</strain>
    </source>
</reference>
<accession>A0A6A9QFG4</accession>
<organism evidence="2 3">
    <name type="scientific">Sulfuracidifex metallicus DSM 6482 = JCM 9184</name>
    <dbReference type="NCBI Taxonomy" id="523847"/>
    <lineage>
        <taxon>Archaea</taxon>
        <taxon>Thermoproteota</taxon>
        <taxon>Thermoprotei</taxon>
        <taxon>Sulfolobales</taxon>
        <taxon>Sulfolobaceae</taxon>
        <taxon>Sulfuracidifex</taxon>
    </lineage>
</organism>
<dbReference type="EMBL" id="WGGD01000005">
    <property type="protein sequence ID" value="MUN27967.1"/>
    <property type="molecule type" value="Genomic_DNA"/>
</dbReference>
<evidence type="ECO:0000313" key="3">
    <source>
        <dbReference type="Proteomes" id="UP000470772"/>
    </source>
</evidence>
<evidence type="ECO:0000256" key="1">
    <source>
        <dbReference type="SAM" id="MobiDB-lite"/>
    </source>
</evidence>
<dbReference type="OrthoDB" id="18600at2157"/>
<protein>
    <submittedName>
        <fullName evidence="2">Uncharacterized protein</fullName>
    </submittedName>
</protein>
<gene>
    <name evidence="2" type="ORF">GC250_00445</name>
</gene>
<sequence length="267" mass="30802">MPRQKKSDKEKVKEEPKEKVRKKKASKKKDVYTDPIQLLDEYLDEVITAIGISYLNFTREDFKEIIKDPFAAAVGQVKSKPKSRTIINRLNASRDSLMEVVSYNIIRMKDISNLTDDQLEFVVSNVKRGIISLAPRLYEECKRRRKEDLIDILRSNWNMYGILSPFTCPRCGFNAVMPDYSCKVCGSDVSMKEVKKQLNVMQLLKDYASFDVNMFKDIVKSGFFYYKDGVIYPPSSTFQPNDMVFEIVLSKDEKSSLLNTSDISHHG</sequence>
<keyword evidence="3" id="KW-1185">Reference proteome</keyword>
<dbReference type="AlphaFoldDB" id="A0A6A9QFG4"/>
<evidence type="ECO:0000313" key="2">
    <source>
        <dbReference type="EMBL" id="MUN27967.1"/>
    </source>
</evidence>
<dbReference type="RefSeq" id="WP_054837851.1">
    <property type="nucleotide sequence ID" value="NZ_BBBY01000002.1"/>
</dbReference>
<feature type="region of interest" description="Disordered" evidence="1">
    <location>
        <begin position="1"/>
        <end position="28"/>
    </location>
</feature>
<name>A0A6A9QFG4_SULME</name>
<proteinExistence type="predicted"/>